<dbReference type="Gene3D" id="3.20.20.60">
    <property type="entry name" value="Phosphoenolpyruvate-binding domains"/>
    <property type="match status" value="1"/>
</dbReference>
<evidence type="ECO:0000256" key="12">
    <source>
        <dbReference type="ARBA" id="ARBA00022840"/>
    </source>
</evidence>
<dbReference type="EC" id="2.7.1.40" evidence="6 18"/>
<evidence type="ECO:0000256" key="5">
    <source>
        <dbReference type="ARBA" id="ARBA00011881"/>
    </source>
</evidence>
<evidence type="ECO:0000256" key="1">
    <source>
        <dbReference type="ARBA" id="ARBA00001946"/>
    </source>
</evidence>
<dbReference type="PANTHER" id="PTHR11817">
    <property type="entry name" value="PYRUVATE KINASE"/>
    <property type="match status" value="1"/>
</dbReference>
<comment type="cofactor">
    <cofactor evidence="2">
        <name>K(+)</name>
        <dbReference type="ChEBI" id="CHEBI:29103"/>
    </cofactor>
</comment>
<evidence type="ECO:0000256" key="6">
    <source>
        <dbReference type="ARBA" id="ARBA00012142"/>
    </source>
</evidence>
<accession>A0A1H4TYF6</accession>
<evidence type="ECO:0000256" key="7">
    <source>
        <dbReference type="ARBA" id="ARBA00018587"/>
    </source>
</evidence>
<dbReference type="EMBL" id="FNTD01000004">
    <property type="protein sequence ID" value="SEC61482.1"/>
    <property type="molecule type" value="Genomic_DNA"/>
</dbReference>
<dbReference type="GO" id="GO:0005524">
    <property type="term" value="F:ATP binding"/>
    <property type="evidence" value="ECO:0007669"/>
    <property type="project" value="UniProtKB-KW"/>
</dbReference>
<evidence type="ECO:0000256" key="8">
    <source>
        <dbReference type="ARBA" id="ARBA00022679"/>
    </source>
</evidence>
<dbReference type="InterPro" id="IPR040442">
    <property type="entry name" value="Pyrv_kinase-like_dom_sf"/>
</dbReference>
<feature type="domain" description="Pyruvate kinase C-terminal" evidence="21">
    <location>
        <begin position="357"/>
        <end position="469"/>
    </location>
</feature>
<dbReference type="FunFam" id="3.40.1380.20:FF:000009">
    <property type="entry name" value="Pyruvate kinase"/>
    <property type="match status" value="1"/>
</dbReference>
<dbReference type="UniPathway" id="UPA00109">
    <property type="reaction ID" value="UER00188"/>
</dbReference>
<comment type="similarity">
    <text evidence="4 19">Belongs to the pyruvate kinase family.</text>
</comment>
<evidence type="ECO:0000313" key="22">
    <source>
        <dbReference type="EMBL" id="SEC61482.1"/>
    </source>
</evidence>
<dbReference type="GO" id="GO:0000287">
    <property type="term" value="F:magnesium ion binding"/>
    <property type="evidence" value="ECO:0007669"/>
    <property type="project" value="UniProtKB-UniRule"/>
</dbReference>
<keyword evidence="14" id="KW-0630">Potassium</keyword>
<keyword evidence="15 19" id="KW-0324">Glycolysis</keyword>
<keyword evidence="11 19" id="KW-0418">Kinase</keyword>
<evidence type="ECO:0000259" key="20">
    <source>
        <dbReference type="Pfam" id="PF00224"/>
    </source>
</evidence>
<organism evidence="22 23">
    <name type="scientific">Streptomyces misionensis</name>
    <dbReference type="NCBI Taxonomy" id="67331"/>
    <lineage>
        <taxon>Bacteria</taxon>
        <taxon>Bacillati</taxon>
        <taxon>Actinomycetota</taxon>
        <taxon>Actinomycetes</taxon>
        <taxon>Kitasatosporales</taxon>
        <taxon>Streptomycetaceae</taxon>
        <taxon>Streptomyces</taxon>
    </lineage>
</organism>
<dbReference type="GO" id="GO:0004743">
    <property type="term" value="F:pyruvate kinase activity"/>
    <property type="evidence" value="ECO:0007669"/>
    <property type="project" value="UniProtKB-UniRule"/>
</dbReference>
<comment type="subunit">
    <text evidence="5">Homotetramer.</text>
</comment>
<dbReference type="PRINTS" id="PR01050">
    <property type="entry name" value="PYRUVTKNASE"/>
</dbReference>
<dbReference type="PROSITE" id="PS00110">
    <property type="entry name" value="PYRUVATE_KINASE"/>
    <property type="match status" value="1"/>
</dbReference>
<dbReference type="InterPro" id="IPR036918">
    <property type="entry name" value="Pyrv_Knase_C_sf"/>
</dbReference>
<dbReference type="SUPFAM" id="SSF52935">
    <property type="entry name" value="PK C-terminal domain-like"/>
    <property type="match status" value="1"/>
</dbReference>
<keyword evidence="12" id="KW-0067">ATP-binding</keyword>
<evidence type="ECO:0000256" key="9">
    <source>
        <dbReference type="ARBA" id="ARBA00022723"/>
    </source>
</evidence>
<dbReference type="InterPro" id="IPR018209">
    <property type="entry name" value="Pyrv_Knase_AS"/>
</dbReference>
<evidence type="ECO:0000256" key="17">
    <source>
        <dbReference type="ARBA" id="ARBA00048152"/>
    </source>
</evidence>
<evidence type="ECO:0000256" key="4">
    <source>
        <dbReference type="ARBA" id="ARBA00008663"/>
    </source>
</evidence>
<dbReference type="SUPFAM" id="SSF50800">
    <property type="entry name" value="PK beta-barrel domain-like"/>
    <property type="match status" value="1"/>
</dbReference>
<comment type="pathway">
    <text evidence="3 19">Carbohydrate degradation; glycolysis; pyruvate from D-glyceraldehyde 3-phosphate: step 5/5.</text>
</comment>
<keyword evidence="9" id="KW-0479">Metal-binding</keyword>
<dbReference type="STRING" id="67331.SAMN04490357_2438"/>
<keyword evidence="8 19" id="KW-0808">Transferase</keyword>
<dbReference type="FunFam" id="2.40.33.10:FF:000001">
    <property type="entry name" value="Pyruvate kinase"/>
    <property type="match status" value="1"/>
</dbReference>
<dbReference type="InterPro" id="IPR015793">
    <property type="entry name" value="Pyrv_Knase_brl"/>
</dbReference>
<dbReference type="NCBIfam" id="TIGR01064">
    <property type="entry name" value="pyruv_kin"/>
    <property type="match status" value="1"/>
</dbReference>
<evidence type="ECO:0000313" key="23">
    <source>
        <dbReference type="Proteomes" id="UP000182375"/>
    </source>
</evidence>
<dbReference type="SUPFAM" id="SSF51621">
    <property type="entry name" value="Phosphoenolpyruvate/pyruvate domain"/>
    <property type="match status" value="1"/>
</dbReference>
<comment type="cofactor">
    <cofactor evidence="1">
        <name>Mg(2+)</name>
        <dbReference type="ChEBI" id="CHEBI:18420"/>
    </cofactor>
</comment>
<name>A0A1H4TYF6_9ACTN</name>
<dbReference type="InterPro" id="IPR001697">
    <property type="entry name" value="Pyr_Knase"/>
</dbReference>
<proteinExistence type="inferred from homology"/>
<evidence type="ECO:0000256" key="14">
    <source>
        <dbReference type="ARBA" id="ARBA00022958"/>
    </source>
</evidence>
<dbReference type="AlphaFoldDB" id="A0A1H4TYF6"/>
<reference evidence="22 23" key="1">
    <citation type="submission" date="2016-10" db="EMBL/GenBank/DDBJ databases">
        <authorList>
            <person name="de Groot N.N."/>
        </authorList>
    </citation>
    <scope>NUCLEOTIDE SEQUENCE [LARGE SCALE GENOMIC DNA]</scope>
    <source>
        <strain evidence="22 23">DSM 40306</strain>
    </source>
</reference>
<keyword evidence="16 22" id="KW-0670">Pyruvate</keyword>
<evidence type="ECO:0000259" key="21">
    <source>
        <dbReference type="Pfam" id="PF02887"/>
    </source>
</evidence>
<gene>
    <name evidence="22" type="ORF">SAMN04490357_2438</name>
</gene>
<evidence type="ECO:0000256" key="19">
    <source>
        <dbReference type="RuleBase" id="RU000504"/>
    </source>
</evidence>
<dbReference type="Gene3D" id="3.40.1380.20">
    <property type="entry name" value="Pyruvate kinase, C-terminal domain"/>
    <property type="match status" value="1"/>
</dbReference>
<dbReference type="InterPro" id="IPR011037">
    <property type="entry name" value="Pyrv_Knase-like_insert_dom_sf"/>
</dbReference>
<dbReference type="InterPro" id="IPR015795">
    <property type="entry name" value="Pyrv_Knase_C"/>
</dbReference>
<protein>
    <recommendedName>
        <fullName evidence="7 18">Pyruvate kinase</fullName>
        <ecNumber evidence="6 18">2.7.1.40</ecNumber>
    </recommendedName>
</protein>
<dbReference type="NCBIfam" id="NF004978">
    <property type="entry name" value="PRK06354.1"/>
    <property type="match status" value="1"/>
</dbReference>
<dbReference type="GO" id="GO:0016301">
    <property type="term" value="F:kinase activity"/>
    <property type="evidence" value="ECO:0007669"/>
    <property type="project" value="UniProtKB-KW"/>
</dbReference>
<dbReference type="Pfam" id="PF02887">
    <property type="entry name" value="PK_C"/>
    <property type="match status" value="1"/>
</dbReference>
<evidence type="ECO:0000256" key="13">
    <source>
        <dbReference type="ARBA" id="ARBA00022842"/>
    </source>
</evidence>
<evidence type="ECO:0000256" key="18">
    <source>
        <dbReference type="NCBIfam" id="TIGR01064"/>
    </source>
</evidence>
<dbReference type="GO" id="GO:0030955">
    <property type="term" value="F:potassium ion binding"/>
    <property type="evidence" value="ECO:0007669"/>
    <property type="project" value="UniProtKB-UniRule"/>
</dbReference>
<evidence type="ECO:0000256" key="16">
    <source>
        <dbReference type="ARBA" id="ARBA00023317"/>
    </source>
</evidence>
<feature type="domain" description="Pyruvate kinase barrel" evidence="20">
    <location>
        <begin position="1"/>
        <end position="323"/>
    </location>
</feature>
<evidence type="ECO:0000256" key="10">
    <source>
        <dbReference type="ARBA" id="ARBA00022741"/>
    </source>
</evidence>
<dbReference type="Pfam" id="PF00224">
    <property type="entry name" value="PK"/>
    <property type="match status" value="1"/>
</dbReference>
<dbReference type="GeneID" id="95511606"/>
<evidence type="ECO:0000256" key="3">
    <source>
        <dbReference type="ARBA" id="ARBA00004997"/>
    </source>
</evidence>
<dbReference type="NCBIfam" id="NF004886">
    <property type="entry name" value="PRK06247.1"/>
    <property type="match status" value="1"/>
</dbReference>
<dbReference type="NCBIfam" id="NF004491">
    <property type="entry name" value="PRK05826.1"/>
    <property type="match status" value="1"/>
</dbReference>
<dbReference type="InterPro" id="IPR015813">
    <property type="entry name" value="Pyrv/PenolPyrv_kinase-like_dom"/>
</dbReference>
<sequence>MRRAKIVCTLGPATDSYAQIKALVEAGMDVARFNLSHGSRAEHEERYQRVRKAADETGRSVGILADLQGPKIRLGRFDEGPVLLERGDTFTITVEDGVAGDRHGCGTTYAGLAGDVAPGERVLVDDGRVCLEVTEVDGPRVRTRVVEGGMVSDHKGLNLPGVAVSVPALSEKDEEDLRWALHTGFDIVALSFVRSGDDARAVRRIMAEEGRRLPVIAKIEKPQAVANLDDIVAAFDGLMVARGDLGVEMPLEQVPIVQKRAIKLARRNAKPVIVATQMLDSMVDNSRPTRAEASDVANAVLDGTDAVMLSGETSVGKYPVETVRTMAKIVTAAEEDMLAKGLPPLTERNKPRTQGGAVARAAAEMGDFLGAKFLVAFTQSGDTARRLSRYRPPIPLLAFTPDPATRSQLSLTWGAETFLGPHVDSTDAMVDQVDELLLKYGRCAKGDVVVITAGSPPGVSGSTNMVRVHHIGEDDSPEE</sequence>
<keyword evidence="13 19" id="KW-0460">Magnesium</keyword>
<comment type="catalytic activity">
    <reaction evidence="17 19">
        <text>pyruvate + ATP = phosphoenolpyruvate + ADP + H(+)</text>
        <dbReference type="Rhea" id="RHEA:18157"/>
        <dbReference type="ChEBI" id="CHEBI:15361"/>
        <dbReference type="ChEBI" id="CHEBI:15378"/>
        <dbReference type="ChEBI" id="CHEBI:30616"/>
        <dbReference type="ChEBI" id="CHEBI:58702"/>
        <dbReference type="ChEBI" id="CHEBI:456216"/>
        <dbReference type="EC" id="2.7.1.40"/>
    </reaction>
</comment>
<dbReference type="Gene3D" id="2.40.33.10">
    <property type="entry name" value="PK beta-barrel domain-like"/>
    <property type="match status" value="1"/>
</dbReference>
<dbReference type="Proteomes" id="UP000182375">
    <property type="component" value="Unassembled WGS sequence"/>
</dbReference>
<dbReference type="InterPro" id="IPR015806">
    <property type="entry name" value="Pyrv_Knase_insert_dom_sf"/>
</dbReference>
<dbReference type="RefSeq" id="WP_074992033.1">
    <property type="nucleotide sequence ID" value="NZ_FNTD01000004.1"/>
</dbReference>
<evidence type="ECO:0000256" key="11">
    <source>
        <dbReference type="ARBA" id="ARBA00022777"/>
    </source>
</evidence>
<evidence type="ECO:0000256" key="15">
    <source>
        <dbReference type="ARBA" id="ARBA00023152"/>
    </source>
</evidence>
<evidence type="ECO:0000256" key="2">
    <source>
        <dbReference type="ARBA" id="ARBA00001958"/>
    </source>
</evidence>
<keyword evidence="10" id="KW-0547">Nucleotide-binding</keyword>